<dbReference type="InterPro" id="IPR013320">
    <property type="entry name" value="ConA-like_dom_sf"/>
</dbReference>
<dbReference type="Proteomes" id="UP000288725">
    <property type="component" value="Chromosome 3"/>
</dbReference>
<feature type="transmembrane region" description="Helical" evidence="14">
    <location>
        <begin position="303"/>
        <end position="325"/>
    </location>
</feature>
<feature type="region of interest" description="Disordered" evidence="13">
    <location>
        <begin position="434"/>
        <end position="535"/>
    </location>
</feature>
<keyword evidence="14" id="KW-0812">Transmembrane</keyword>
<keyword evidence="7" id="KW-0378">Hydrolase</keyword>
<keyword evidence="11" id="KW-0961">Cell wall biogenesis/degradation</keyword>
<keyword evidence="9" id="KW-0325">Glycoprotein</keyword>
<dbReference type="OMA" id="TEHTWWF"/>
<dbReference type="SUPFAM" id="SSF49899">
    <property type="entry name" value="Concanavalin A-like lectins/glucanases"/>
    <property type="match status" value="1"/>
</dbReference>
<evidence type="ECO:0000256" key="9">
    <source>
        <dbReference type="ARBA" id="ARBA00023180"/>
    </source>
</evidence>
<evidence type="ECO:0000313" key="20">
    <source>
        <dbReference type="Proteomes" id="UP000288725"/>
    </source>
</evidence>
<evidence type="ECO:0000256" key="3">
    <source>
        <dbReference type="ARBA" id="ARBA00012729"/>
    </source>
</evidence>
<dbReference type="Proteomes" id="UP000236305">
    <property type="component" value="Unassembled WGS sequence"/>
</dbReference>
<feature type="domain" description="GH16" evidence="16">
    <location>
        <begin position="1"/>
        <end position="243"/>
    </location>
</feature>
<evidence type="ECO:0000313" key="18">
    <source>
        <dbReference type="EMBL" id="RXG45476.1"/>
    </source>
</evidence>
<evidence type="ECO:0000256" key="14">
    <source>
        <dbReference type="SAM" id="Phobius"/>
    </source>
</evidence>
<evidence type="ECO:0000256" key="5">
    <source>
        <dbReference type="ARBA" id="ARBA00022679"/>
    </source>
</evidence>
<evidence type="ECO:0000256" key="6">
    <source>
        <dbReference type="ARBA" id="ARBA00022729"/>
    </source>
</evidence>
<name>A0A2J8DUX7_VERDA</name>
<dbReference type="PROSITE" id="PS51762">
    <property type="entry name" value="GH16_2"/>
    <property type="match status" value="1"/>
</dbReference>
<evidence type="ECO:0000256" key="8">
    <source>
        <dbReference type="ARBA" id="ARBA00023136"/>
    </source>
</evidence>
<keyword evidence="6 15" id="KW-0732">Signal</keyword>
<organism evidence="17 19">
    <name type="scientific">Verticillium dahliae</name>
    <name type="common">Verticillium wilt</name>
    <dbReference type="NCBI Taxonomy" id="27337"/>
    <lineage>
        <taxon>Eukaryota</taxon>
        <taxon>Fungi</taxon>
        <taxon>Dikarya</taxon>
        <taxon>Ascomycota</taxon>
        <taxon>Pezizomycotina</taxon>
        <taxon>Sordariomycetes</taxon>
        <taxon>Hypocreomycetidae</taxon>
        <taxon>Glomerellales</taxon>
        <taxon>Plectosphaerellaceae</taxon>
        <taxon>Verticillium</taxon>
    </lineage>
</organism>
<reference evidence="17 19" key="1">
    <citation type="submission" date="2017-12" db="EMBL/GenBank/DDBJ databases">
        <title>Comparative genomics yields insights into virulence evolution of Verticillium dahliae.</title>
        <authorList>
            <person name="Fan R."/>
            <person name="Armitage A.D."/>
            <person name="Cascant-Lopez E."/>
            <person name="Sobczyk M."/>
            <person name="Cockerton H.M."/>
            <person name="Harrison R.J."/>
        </authorList>
    </citation>
    <scope>NUCLEOTIDE SEQUENCE [LARGE SCALE GENOMIC DNA]</scope>
    <source>
        <strain evidence="17 19">12008</strain>
    </source>
</reference>
<dbReference type="EMBL" id="RSDZ01000064">
    <property type="protein sequence ID" value="RXG45476.1"/>
    <property type="molecule type" value="Genomic_DNA"/>
</dbReference>
<keyword evidence="8 14" id="KW-0472">Membrane</keyword>
<feature type="compositionally biased region" description="Polar residues" evidence="13">
    <location>
        <begin position="512"/>
        <end position="535"/>
    </location>
</feature>
<dbReference type="OrthoDB" id="4781at2759"/>
<dbReference type="GO" id="GO:0031505">
    <property type="term" value="P:fungal-type cell wall organization"/>
    <property type="evidence" value="ECO:0007669"/>
    <property type="project" value="TreeGrafter"/>
</dbReference>
<keyword evidence="5" id="KW-0808">Transferase</keyword>
<keyword evidence="4" id="KW-0328">Glycosyltransferase</keyword>
<dbReference type="GO" id="GO:0005975">
    <property type="term" value="P:carbohydrate metabolic process"/>
    <property type="evidence" value="ECO:0007669"/>
    <property type="project" value="InterPro"/>
</dbReference>
<dbReference type="PANTHER" id="PTHR10963:SF27">
    <property type="entry name" value="GLYCOSIDASE-RELATED"/>
    <property type="match status" value="1"/>
</dbReference>
<comment type="similarity">
    <text evidence="12">Belongs to the glycosyl hydrolase 16 family. CRH1 subfamily.</text>
</comment>
<dbReference type="EC" id="3.2.1.14" evidence="3"/>
<evidence type="ECO:0000256" key="4">
    <source>
        <dbReference type="ARBA" id="ARBA00022676"/>
    </source>
</evidence>
<keyword evidence="14" id="KW-1133">Transmembrane helix</keyword>
<dbReference type="Gene3D" id="2.60.120.200">
    <property type="match status" value="1"/>
</dbReference>
<evidence type="ECO:0000259" key="16">
    <source>
        <dbReference type="PROSITE" id="PS51762"/>
    </source>
</evidence>
<evidence type="ECO:0000256" key="12">
    <source>
        <dbReference type="ARBA" id="ARBA00038074"/>
    </source>
</evidence>
<evidence type="ECO:0000256" key="1">
    <source>
        <dbReference type="ARBA" id="ARBA00000822"/>
    </source>
</evidence>
<comment type="catalytic activity">
    <reaction evidence="1">
        <text>Random endo-hydrolysis of N-acetyl-beta-D-glucosaminide (1-&gt;4)-beta-linkages in chitin and chitodextrins.</text>
        <dbReference type="EC" id="3.2.1.14"/>
    </reaction>
</comment>
<evidence type="ECO:0000313" key="17">
    <source>
        <dbReference type="EMBL" id="PNH30357.1"/>
    </source>
</evidence>
<dbReference type="CDD" id="cd02183">
    <property type="entry name" value="GH16_fungal_CRH1_transglycosylase"/>
    <property type="match status" value="1"/>
</dbReference>
<dbReference type="GO" id="GO:0008843">
    <property type="term" value="F:endochitinase activity"/>
    <property type="evidence" value="ECO:0007669"/>
    <property type="project" value="UniProtKB-EC"/>
</dbReference>
<dbReference type="GO" id="GO:0009277">
    <property type="term" value="C:fungal-type cell wall"/>
    <property type="evidence" value="ECO:0007669"/>
    <property type="project" value="TreeGrafter"/>
</dbReference>
<evidence type="ECO:0000256" key="15">
    <source>
        <dbReference type="SAM" id="SignalP"/>
    </source>
</evidence>
<comment type="subcellular location">
    <subcellularLocation>
        <location evidence="2">Membrane</location>
    </subcellularLocation>
</comment>
<proteinExistence type="inferred from homology"/>
<feature type="compositionally biased region" description="Polar residues" evidence="13">
    <location>
        <begin position="489"/>
        <end position="503"/>
    </location>
</feature>
<accession>A0A2J8DUX7</accession>
<comment type="caution">
    <text evidence="17">The sequence shown here is derived from an EMBL/GenBank/DDBJ whole genome shotgun (WGS) entry which is preliminary data.</text>
</comment>
<dbReference type="GO" id="GO:0016757">
    <property type="term" value="F:glycosyltransferase activity"/>
    <property type="evidence" value="ECO:0007669"/>
    <property type="project" value="UniProtKB-KW"/>
</dbReference>
<sequence>MWSSLATPAFVLLATLSQNALAQVTSDCNPINKTDCAPNPALGMAHTFNFNSTPSKDLWETHVGPISFSDKDGAAFTITKQGDSPTLRSHFYFFGGRTEIILKAAAGKGIISSVMWLSDTLDEVDWEFVGVNSTTALSNYFGKGKEIFTEGKDHPVAGAPVWDGFHNYTTTWTEDRLEWFIDGQSVRVLNRADALEGGNLFPQTPMRLYLGIWAGGDPRLPKGTRDWAGGDTEYDKGPFTMHVQKAHVQDYSTGKEYVYGDKSGSWQSIQVVEGNSTVKETLLATPDKSIGEKFDELPQGAKIAVYAGGAGVAAILVFALIFYIIRQRRRGARESADAAKRAEAERVELDGYKKSGINPDGFSGPTGMEYNARSIGKDGNFREESYEMPVTAASPLHSSGLPEKGWDSTSYGGAAGAGAAAGAAVDSAAAMRSPTAPLLGHNDHQMSPRMHSPAPYSDSTSPHGQQFRSPLRTPSPGMPPQGPLPMSPNRSVSTPQQFGNQRMGSPAPPQPNRSFSSNQYGDGTDQSYWNNTGYR</sequence>
<dbReference type="EMBL" id="MPSH01000021">
    <property type="protein sequence ID" value="PNH30357.1"/>
    <property type="molecule type" value="Genomic_DNA"/>
</dbReference>
<dbReference type="InterPro" id="IPR050546">
    <property type="entry name" value="Glycosyl_Hydrlase_16"/>
</dbReference>
<dbReference type="InterPro" id="IPR000757">
    <property type="entry name" value="Beta-glucanase-like"/>
</dbReference>
<evidence type="ECO:0000313" key="19">
    <source>
        <dbReference type="Proteomes" id="UP000236305"/>
    </source>
</evidence>
<dbReference type="GO" id="GO:0016020">
    <property type="term" value="C:membrane"/>
    <property type="evidence" value="ECO:0007669"/>
    <property type="project" value="UniProtKB-SubCell"/>
</dbReference>
<dbReference type="PANTHER" id="PTHR10963">
    <property type="entry name" value="GLYCOSYL HYDROLASE-RELATED"/>
    <property type="match status" value="1"/>
</dbReference>
<evidence type="ECO:0000256" key="2">
    <source>
        <dbReference type="ARBA" id="ARBA00004370"/>
    </source>
</evidence>
<keyword evidence="10" id="KW-0326">Glycosidase</keyword>
<feature type="chain" id="PRO_5044574714" description="chitinase" evidence="15">
    <location>
        <begin position="23"/>
        <end position="535"/>
    </location>
</feature>
<evidence type="ECO:0000256" key="7">
    <source>
        <dbReference type="ARBA" id="ARBA00022801"/>
    </source>
</evidence>
<feature type="compositionally biased region" description="Pro residues" evidence="13">
    <location>
        <begin position="476"/>
        <end position="486"/>
    </location>
</feature>
<dbReference type="Pfam" id="PF00722">
    <property type="entry name" value="Glyco_hydro_16"/>
    <property type="match status" value="1"/>
</dbReference>
<reference evidence="18 20" key="2">
    <citation type="submission" date="2018-12" db="EMBL/GenBank/DDBJ databases">
        <title>Genome of Verticillium dahliae isolate Getta Getta.</title>
        <authorList>
            <person name="Gardiner D.M."/>
        </authorList>
    </citation>
    <scope>NUCLEOTIDE SEQUENCE [LARGE SCALE GENOMIC DNA]</scope>
    <source>
        <strain evidence="18 20">Getta Getta</strain>
    </source>
</reference>
<evidence type="ECO:0000256" key="11">
    <source>
        <dbReference type="ARBA" id="ARBA00023316"/>
    </source>
</evidence>
<feature type="signal peptide" evidence="15">
    <location>
        <begin position="1"/>
        <end position="22"/>
    </location>
</feature>
<evidence type="ECO:0000256" key="13">
    <source>
        <dbReference type="SAM" id="MobiDB-lite"/>
    </source>
</evidence>
<gene>
    <name evidence="17" type="ORF">BJF96_g6306</name>
    <name evidence="18" type="ORF">VDGE_02787</name>
</gene>
<evidence type="ECO:0000256" key="10">
    <source>
        <dbReference type="ARBA" id="ARBA00023295"/>
    </source>
</evidence>
<dbReference type="AlphaFoldDB" id="A0A2J8DUX7"/>
<feature type="compositionally biased region" description="Polar residues" evidence="13">
    <location>
        <begin position="457"/>
        <end position="468"/>
    </location>
</feature>
<protein>
    <recommendedName>
        <fullName evidence="3">chitinase</fullName>
        <ecNumber evidence="3">3.2.1.14</ecNumber>
    </recommendedName>
</protein>